<protein>
    <recommendedName>
        <fullName evidence="5">Serpin domain-containing protein</fullName>
    </recommendedName>
</protein>
<dbReference type="InterPro" id="IPR042185">
    <property type="entry name" value="Serpin_sf_2"/>
</dbReference>
<dbReference type="Gene3D" id="3.30.497.10">
    <property type="entry name" value="Antithrombin, subunit I, domain 2"/>
    <property type="match status" value="2"/>
</dbReference>
<feature type="domain" description="Serpin" evidence="5">
    <location>
        <begin position="49"/>
        <end position="547"/>
    </location>
</feature>
<comment type="similarity">
    <text evidence="3">Belongs to the serpin family.</text>
</comment>
<dbReference type="InterPro" id="IPR036186">
    <property type="entry name" value="Serpin_sf"/>
</dbReference>
<evidence type="ECO:0000256" key="1">
    <source>
        <dbReference type="ARBA" id="ARBA00022690"/>
    </source>
</evidence>
<evidence type="ECO:0000313" key="7">
    <source>
        <dbReference type="Proteomes" id="UP001153620"/>
    </source>
</evidence>
<dbReference type="PANTHER" id="PTHR11461">
    <property type="entry name" value="SERINE PROTEASE INHIBITOR, SERPIN"/>
    <property type="match status" value="1"/>
</dbReference>
<dbReference type="InterPro" id="IPR023795">
    <property type="entry name" value="Serpin_CS"/>
</dbReference>
<dbReference type="InterPro" id="IPR042178">
    <property type="entry name" value="Serpin_sf_1"/>
</dbReference>
<keyword evidence="1" id="KW-0646">Protease inhibitor</keyword>
<dbReference type="PROSITE" id="PS00284">
    <property type="entry name" value="SERPIN"/>
    <property type="match status" value="1"/>
</dbReference>
<dbReference type="GO" id="GO:0005615">
    <property type="term" value="C:extracellular space"/>
    <property type="evidence" value="ECO:0007669"/>
    <property type="project" value="InterPro"/>
</dbReference>
<evidence type="ECO:0000259" key="5">
    <source>
        <dbReference type="SMART" id="SM00093"/>
    </source>
</evidence>
<keyword evidence="7" id="KW-1185">Reference proteome</keyword>
<evidence type="ECO:0000256" key="3">
    <source>
        <dbReference type="RuleBase" id="RU000411"/>
    </source>
</evidence>
<evidence type="ECO:0000256" key="4">
    <source>
        <dbReference type="SAM" id="SignalP"/>
    </source>
</evidence>
<dbReference type="PANTHER" id="PTHR11461:SF292">
    <property type="entry name" value="SERPIN 100A"/>
    <property type="match status" value="1"/>
</dbReference>
<organism evidence="6 7">
    <name type="scientific">Chironomus riparius</name>
    <dbReference type="NCBI Taxonomy" id="315576"/>
    <lineage>
        <taxon>Eukaryota</taxon>
        <taxon>Metazoa</taxon>
        <taxon>Ecdysozoa</taxon>
        <taxon>Arthropoda</taxon>
        <taxon>Hexapoda</taxon>
        <taxon>Insecta</taxon>
        <taxon>Pterygota</taxon>
        <taxon>Neoptera</taxon>
        <taxon>Endopterygota</taxon>
        <taxon>Diptera</taxon>
        <taxon>Nematocera</taxon>
        <taxon>Chironomoidea</taxon>
        <taxon>Chironomidae</taxon>
        <taxon>Chironominae</taxon>
        <taxon>Chironomus</taxon>
    </lineage>
</organism>
<accession>A0A9N9RVH7</accession>
<gene>
    <name evidence="6" type="ORF">CHIRRI_LOCUS7051</name>
</gene>
<dbReference type="GO" id="GO:0004867">
    <property type="term" value="F:serine-type endopeptidase inhibitor activity"/>
    <property type="evidence" value="ECO:0007669"/>
    <property type="project" value="UniProtKB-KW"/>
</dbReference>
<keyword evidence="4" id="KW-0732">Signal</keyword>
<reference evidence="6" key="1">
    <citation type="submission" date="2022-01" db="EMBL/GenBank/DDBJ databases">
        <authorList>
            <person name="King R."/>
        </authorList>
    </citation>
    <scope>NUCLEOTIDE SEQUENCE</scope>
</reference>
<feature type="signal peptide" evidence="4">
    <location>
        <begin position="1"/>
        <end position="23"/>
    </location>
</feature>
<evidence type="ECO:0000256" key="2">
    <source>
        <dbReference type="ARBA" id="ARBA00022900"/>
    </source>
</evidence>
<keyword evidence="2" id="KW-0722">Serine protease inhibitor</keyword>
<evidence type="ECO:0000313" key="6">
    <source>
        <dbReference type="EMBL" id="CAG9804158.1"/>
    </source>
</evidence>
<dbReference type="OrthoDB" id="10063692at2759"/>
<dbReference type="Gene3D" id="2.30.39.10">
    <property type="entry name" value="Alpha-1-antitrypsin, domain 1"/>
    <property type="match status" value="1"/>
</dbReference>
<dbReference type="SUPFAM" id="SSF56574">
    <property type="entry name" value="Serpins"/>
    <property type="match status" value="1"/>
</dbReference>
<dbReference type="EMBL" id="OU895878">
    <property type="protein sequence ID" value="CAG9804158.1"/>
    <property type="molecule type" value="Genomic_DNA"/>
</dbReference>
<dbReference type="InterPro" id="IPR023796">
    <property type="entry name" value="Serpin_dom"/>
</dbReference>
<proteinExistence type="inferred from homology"/>
<sequence>MESTKKLLGFLLLLWITCDAADSFPDSFSKNEISSSRNFVGVSSQIIANALLQGQAESISNYVCSPLGYSTILAILAEGAKGRTRDEILQVLEQPTKNIQDMRNTYRSILSDFAGNDSVVAPQFKTWFYIYKPNIAIEEFKQTLIKDYLVEVKDIEKFDYDFGTTNSQQDYFIPSSNSQDSLNFDDLNQNKPLDEVDEFNSMKSDNLETTVRDAIADYDQIDKDEKSKVSKFDKEIDDKQYVEKSEIPTESNNEEETTLNSVLNENEKGPEKFVLPIRKFIDDSMEIMEAQENKNFVNGFGRAQPLHLLGDVTSALSGNAIMGRKTELKELESKMLLFNGLYFRGDWAQKFDMLNELKSFDSVKGKQDTKFITTNGLFKYVDIPSKNLIAVEIPYKNDRYAFLIVMPSTLNDMKQHCKQSNYNNLNEIVGQMELNNINLLMPRFRYECTSRAEKALGKLGVTTLFTSKADLSGITEDSKGLQIEELVQHVAVRIDEASSSESALSAGNVQGRNNVKATEVLINKPFLFYVRDTLNDVILSAGKIMEIPKEEDLDVIFNI</sequence>
<feature type="chain" id="PRO_5040111435" description="Serpin domain-containing protein" evidence="4">
    <location>
        <begin position="24"/>
        <end position="559"/>
    </location>
</feature>
<dbReference type="AlphaFoldDB" id="A0A9N9RVH7"/>
<dbReference type="SMART" id="SM00093">
    <property type="entry name" value="SERPIN"/>
    <property type="match status" value="1"/>
</dbReference>
<dbReference type="InterPro" id="IPR000215">
    <property type="entry name" value="Serpin_fam"/>
</dbReference>
<reference evidence="6" key="2">
    <citation type="submission" date="2022-10" db="EMBL/GenBank/DDBJ databases">
        <authorList>
            <consortium name="ENA_rothamsted_submissions"/>
            <consortium name="culmorum"/>
            <person name="King R."/>
        </authorList>
    </citation>
    <scope>NUCLEOTIDE SEQUENCE</scope>
</reference>
<dbReference type="Pfam" id="PF00079">
    <property type="entry name" value="Serpin"/>
    <property type="match status" value="2"/>
</dbReference>
<dbReference type="Proteomes" id="UP001153620">
    <property type="component" value="Chromosome 2"/>
</dbReference>
<name>A0A9N9RVH7_9DIPT</name>